<accession>A0A1G5ND58</accession>
<keyword evidence="1" id="KW-0175">Coiled coil</keyword>
<dbReference type="Proteomes" id="UP000183046">
    <property type="component" value="Unassembled WGS sequence"/>
</dbReference>
<protein>
    <submittedName>
        <fullName evidence="2">Chaperone modulatory protein CbpM</fullName>
    </submittedName>
</protein>
<dbReference type="EMBL" id="FMWB01000005">
    <property type="protein sequence ID" value="SCZ34659.1"/>
    <property type="molecule type" value="Genomic_DNA"/>
</dbReference>
<comment type="caution">
    <text evidence="2">The sequence shown here is derived from an EMBL/GenBank/DDBJ whole genome shotgun (WGS) entry which is preliminary data.</text>
</comment>
<dbReference type="AlphaFoldDB" id="A0A1G5ND58"/>
<dbReference type="GeneID" id="57560713"/>
<dbReference type="Gene3D" id="1.10.1660.10">
    <property type="match status" value="1"/>
</dbReference>
<dbReference type="Pfam" id="PF13591">
    <property type="entry name" value="MerR_2"/>
    <property type="match status" value="1"/>
</dbReference>
<sequence length="106" mass="12218">MSSLIVLQEFCVLCEVSEPVVVEIVEHGILAPQRGKRPAEWHFDTSALHRARRAVRLRHELELDWSATALALHLLDEVEELRRENQRLRQRLARFAGELRDVGADS</sequence>
<reference evidence="3" key="1">
    <citation type="submission" date="2016-10" db="EMBL/GenBank/DDBJ databases">
        <authorList>
            <person name="de Groot N.N."/>
        </authorList>
    </citation>
    <scope>NUCLEOTIDE SEQUENCE [LARGE SCALE GENOMIC DNA]</scope>
    <source>
        <strain evidence="3">DSM 15758</strain>
    </source>
</reference>
<feature type="coiled-coil region" evidence="1">
    <location>
        <begin position="71"/>
        <end position="98"/>
    </location>
</feature>
<evidence type="ECO:0000313" key="3">
    <source>
        <dbReference type="Proteomes" id="UP000183046"/>
    </source>
</evidence>
<evidence type="ECO:0000313" key="2">
    <source>
        <dbReference type="EMBL" id="SCZ34659.1"/>
    </source>
</evidence>
<evidence type="ECO:0000256" key="1">
    <source>
        <dbReference type="SAM" id="Coils"/>
    </source>
</evidence>
<name>A0A1G5ND58_9PSED</name>
<dbReference type="eggNOG" id="COG0789">
    <property type="taxonomic scope" value="Bacteria"/>
</dbReference>
<proteinExistence type="predicted"/>
<dbReference type="STRING" id="237610.BJP27_09275"/>
<dbReference type="RefSeq" id="WP_074583934.1">
    <property type="nucleotide sequence ID" value="NZ_CP044074.1"/>
</dbReference>
<gene>
    <name evidence="2" type="ORF">SAMN05216279_105121</name>
</gene>
<organism evidence="2 3">
    <name type="scientific">Pseudomonas oryzihabitans</name>
    <dbReference type="NCBI Taxonomy" id="47885"/>
    <lineage>
        <taxon>Bacteria</taxon>
        <taxon>Pseudomonadati</taxon>
        <taxon>Pseudomonadota</taxon>
        <taxon>Gammaproteobacteria</taxon>
        <taxon>Pseudomonadales</taxon>
        <taxon>Pseudomonadaceae</taxon>
        <taxon>Pseudomonas</taxon>
    </lineage>
</organism>